<organism evidence="1 2">
    <name type="scientific">Caryophanon latum</name>
    <dbReference type="NCBI Taxonomy" id="33977"/>
    <lineage>
        <taxon>Bacteria</taxon>
        <taxon>Bacillati</taxon>
        <taxon>Bacillota</taxon>
        <taxon>Bacilli</taxon>
        <taxon>Bacillales</taxon>
        <taxon>Caryophanaceae</taxon>
        <taxon>Caryophanon</taxon>
    </lineage>
</organism>
<keyword evidence="2" id="KW-1185">Reference proteome</keyword>
<evidence type="ECO:0000313" key="2">
    <source>
        <dbReference type="Proteomes" id="UP000093482"/>
    </source>
</evidence>
<dbReference type="EMBL" id="MATO01000034">
    <property type="protein sequence ID" value="OCS90866.1"/>
    <property type="molecule type" value="Genomic_DNA"/>
</dbReference>
<evidence type="ECO:0000313" key="1">
    <source>
        <dbReference type="EMBL" id="OCS90866.1"/>
    </source>
</evidence>
<dbReference type="Proteomes" id="UP000093482">
    <property type="component" value="Unassembled WGS sequence"/>
</dbReference>
<comment type="caution">
    <text evidence="1">The sequence shown here is derived from an EMBL/GenBank/DDBJ whole genome shotgun (WGS) entry which is preliminary data.</text>
</comment>
<gene>
    <name evidence="1" type="ORF">A6K76_02100</name>
</gene>
<proteinExistence type="predicted"/>
<reference evidence="1 2" key="1">
    <citation type="submission" date="2016-07" db="EMBL/GenBank/DDBJ databases">
        <title>Caryophanon latum genome sequencing.</title>
        <authorList>
            <person name="Verma A."/>
            <person name="Pal Y."/>
            <person name="Krishnamurthi S."/>
        </authorList>
    </citation>
    <scope>NUCLEOTIDE SEQUENCE [LARGE SCALE GENOMIC DNA]</scope>
    <source>
        <strain evidence="1 2">DSM 14151</strain>
    </source>
</reference>
<accession>A0A1C0YUM4</accession>
<sequence length="210" mass="23988">MMKDLLFIDPGHAFGVDNWHDPFMQQHFHFIDMYELEHTDLTPFKAIIVHDFVDQIHLKAHQHIIENYLNAGNIIVWSGHLTESWLPGCAPFTPKTIVQFSDYNISFVQPHPVFDGVTTDDMTLNKGVAGFFARGAHLPIPPHAESLLTLPDGFVTTYIDRHSTRGTIFVHAGRDLFAQRNQNKTTDRIHTQLLQWIYDEHAAIGGRHDA</sequence>
<protein>
    <submittedName>
        <fullName evidence="1">Phosphate starvation-inducible protein PhoH</fullName>
    </submittedName>
</protein>
<dbReference type="OrthoDB" id="2583792at2"/>
<name>A0A1C0YUM4_9BACL</name>
<dbReference type="AlphaFoldDB" id="A0A1C0YUM4"/>